<feature type="domain" description="Knr4/Smi1-like" evidence="1">
    <location>
        <begin position="28"/>
        <end position="182"/>
    </location>
</feature>
<evidence type="ECO:0000313" key="3">
    <source>
        <dbReference type="Proteomes" id="UP001322664"/>
    </source>
</evidence>
<dbReference type="Pfam" id="PF09346">
    <property type="entry name" value="SMI1_KNR4"/>
    <property type="match status" value="1"/>
</dbReference>
<dbReference type="SMART" id="SM00860">
    <property type="entry name" value="SMI1_KNR4"/>
    <property type="match status" value="1"/>
</dbReference>
<gene>
    <name evidence="2" type="ORF">R6U77_13925</name>
</gene>
<evidence type="ECO:0000313" key="2">
    <source>
        <dbReference type="EMBL" id="WPK10977.1"/>
    </source>
</evidence>
<proteinExistence type="predicted"/>
<name>A0ABZ0RRW6_9BACI</name>
<dbReference type="EMBL" id="CP137624">
    <property type="protein sequence ID" value="WPK10977.1"/>
    <property type="molecule type" value="Genomic_DNA"/>
</dbReference>
<dbReference type="Gene3D" id="3.40.1580.10">
    <property type="entry name" value="SMI1/KNR4-like"/>
    <property type="match status" value="1"/>
</dbReference>
<dbReference type="RefSeq" id="WP_319836085.1">
    <property type="nucleotide sequence ID" value="NZ_CP137624.1"/>
</dbReference>
<accession>A0ABZ0RRW6</accession>
<dbReference type="SUPFAM" id="SSF160631">
    <property type="entry name" value="SMI1/KNR4-like"/>
    <property type="match status" value="1"/>
</dbReference>
<sequence>MWIERWQQLAKNLKRQGAFVQPIDIQPVATEQELQQVEAQLGIQIPSEFRQVLQKCSQQVDVYWTLPDEVIIPSELTDIPSGDFGWSLANLYVPDEQLYLQFHSARNGDAVLIKLEDATIWCWSHEEDQYDYLATNFQSYVDAITTLGCIGIDCGQHRQFCDTTGLNLQLTSSQIWLDWLEQYSISDLQQAKLSLHSLLLYASMHGIKETEVQQAFLQFDKEQIYQVLRQNIEQEQSTTNQKAWSDILVNVCASEAVQWVRALWQKDSNIASGLRDYLTAQCLPSEEGLSLILNDIEKDKVNGYTALQRLRHFQHPSIIEWMQNTVAFPIDGWDILLAQSQPSAERLLEWLNGREVERLIAIHAIHYMMRGEIVPTSVVKTEKWRPLLAFWEEHEVLRKNKKLFSQALNGLDNWLLKQQRGN</sequence>
<dbReference type="InterPro" id="IPR018958">
    <property type="entry name" value="Knr4/Smi1-like_dom"/>
</dbReference>
<keyword evidence="3" id="KW-1185">Reference proteome</keyword>
<evidence type="ECO:0000259" key="1">
    <source>
        <dbReference type="SMART" id="SM00860"/>
    </source>
</evidence>
<reference evidence="2 3" key="1">
    <citation type="submission" date="2023-09" db="EMBL/GenBank/DDBJ databases">
        <authorList>
            <person name="Page C.A."/>
            <person name="Perez-Diaz I.M."/>
        </authorList>
    </citation>
    <scope>NUCLEOTIDE SEQUENCE [LARGE SCALE GENOMIC DNA]</scope>
    <source>
        <strain evidence="2 3">Ll15</strain>
    </source>
</reference>
<dbReference type="InterPro" id="IPR037883">
    <property type="entry name" value="Knr4/Smi1-like_sf"/>
</dbReference>
<dbReference type="Proteomes" id="UP001322664">
    <property type="component" value="Chromosome"/>
</dbReference>
<organism evidence="2 3">
    <name type="scientific">Lysinibacillus louembei</name>
    <dbReference type="NCBI Taxonomy" id="1470088"/>
    <lineage>
        <taxon>Bacteria</taxon>
        <taxon>Bacillati</taxon>
        <taxon>Bacillota</taxon>
        <taxon>Bacilli</taxon>
        <taxon>Bacillales</taxon>
        <taxon>Bacillaceae</taxon>
        <taxon>Lysinibacillus</taxon>
    </lineage>
</organism>
<protein>
    <submittedName>
        <fullName evidence="2">SMI1/KNR4 family protein</fullName>
    </submittedName>
</protein>